<dbReference type="OrthoDB" id="5358702at2759"/>
<dbReference type="InterPro" id="IPR002088">
    <property type="entry name" value="Prenyl_trans_a"/>
</dbReference>
<keyword evidence="2" id="KW-0637">Prenyltransferase</keyword>
<dbReference type="PANTHER" id="PTHR11129">
    <property type="entry name" value="PROTEIN FARNESYLTRANSFERASE ALPHA SUBUNIT/RAB GERANYLGERANYL TRANSFERASE ALPHA SUBUNIT"/>
    <property type="match status" value="1"/>
</dbReference>
<dbReference type="Pfam" id="PF01239">
    <property type="entry name" value="PPTA"/>
    <property type="match status" value="2"/>
</dbReference>
<evidence type="ECO:0000313" key="5">
    <source>
        <dbReference type="EMBL" id="CEJ94133.1"/>
    </source>
</evidence>
<dbReference type="GO" id="GO:0005737">
    <property type="term" value="C:cytoplasm"/>
    <property type="evidence" value="ECO:0007669"/>
    <property type="project" value="TreeGrafter"/>
</dbReference>
<evidence type="ECO:0000256" key="2">
    <source>
        <dbReference type="ARBA" id="ARBA00022602"/>
    </source>
</evidence>
<proteinExistence type="inferred from homology"/>
<dbReference type="Proteomes" id="UP000039046">
    <property type="component" value="Unassembled WGS sequence"/>
</dbReference>
<evidence type="ECO:0008006" key="7">
    <source>
        <dbReference type="Google" id="ProtNLM"/>
    </source>
</evidence>
<reference evidence="5 6" key="1">
    <citation type="journal article" date="2015" name="Genome Announc.">
        <title>Draft Genome Sequence and Gene Annotation of the Entomopathogenic Fungus Verticillium hemipterigenum.</title>
        <authorList>
            <person name="Horn F."/>
            <person name="Habel A."/>
            <person name="Scharf D.H."/>
            <person name="Dworschak J."/>
            <person name="Brakhage A.A."/>
            <person name="Guthke R."/>
            <person name="Hertweck C."/>
            <person name="Linde J."/>
        </authorList>
    </citation>
    <scope>NUCLEOTIDE SEQUENCE [LARGE SCALE GENOMIC DNA]</scope>
</reference>
<organism evidence="5 6">
    <name type="scientific">[Torrubiella] hemipterigena</name>
    <dbReference type="NCBI Taxonomy" id="1531966"/>
    <lineage>
        <taxon>Eukaryota</taxon>
        <taxon>Fungi</taxon>
        <taxon>Dikarya</taxon>
        <taxon>Ascomycota</taxon>
        <taxon>Pezizomycotina</taxon>
        <taxon>Sordariomycetes</taxon>
        <taxon>Hypocreomycetidae</taxon>
        <taxon>Hypocreales</taxon>
        <taxon>Clavicipitaceae</taxon>
        <taxon>Clavicipitaceae incertae sedis</taxon>
        <taxon>'Torrubiella' clade</taxon>
    </lineage>
</organism>
<keyword evidence="3" id="KW-0808">Transferase</keyword>
<sequence length="330" mass="38539">MSRALDNDVKKLLMKDDHGKIFSRISEALAQQCGQVLEIELLGRSHPLSDNNYFIQDENAIAIPKLRLVQAFVYALQRLKRHQQQPEAASPDEILRTTGVMLLMDPEHLTAANARKRIILQDTDSGRQRLLSQDKYYLDSLLTSRLHRHTKSPTLWSHREWLINQCETDGVEVDFKQDFINVVLVSAERHPRNYYAWSHARFMAKKLGSSAVQDLISLTNQWCFKHHDDISGWAFLSVLLQGRPEETDAVLQQTLQFVSSFQWRNESVWHFLKCVRPSEAAKETSEYRQKLHAIKQKLMDDEDESIQEKSFTNIVLDRTESWMDDYWQAR</sequence>
<dbReference type="HOGENOM" id="CLU_044597_1_0_1"/>
<protein>
    <recommendedName>
        <fullName evidence="7">Protein prenyltransferase</fullName>
    </recommendedName>
</protein>
<dbReference type="EMBL" id="CDHN01000006">
    <property type="protein sequence ID" value="CEJ94133.1"/>
    <property type="molecule type" value="Genomic_DNA"/>
</dbReference>
<keyword evidence="6" id="KW-1185">Reference proteome</keyword>
<dbReference type="PANTHER" id="PTHR11129:SF3">
    <property type="entry name" value="PROTEIN PRENYLTRANSFERASE ALPHA SUBUNIT REPEAT-CONTAINING PROTEIN 1"/>
    <property type="match status" value="1"/>
</dbReference>
<name>A0A0A1TQT2_9HYPO</name>
<dbReference type="AlphaFoldDB" id="A0A0A1TQT2"/>
<comment type="similarity">
    <text evidence="1">Belongs to the protein prenyltransferase subunit alpha family.</text>
</comment>
<evidence type="ECO:0000256" key="4">
    <source>
        <dbReference type="ARBA" id="ARBA00022737"/>
    </source>
</evidence>
<dbReference type="GO" id="GO:0008318">
    <property type="term" value="F:protein prenyltransferase activity"/>
    <property type="evidence" value="ECO:0007669"/>
    <property type="project" value="InterPro"/>
</dbReference>
<gene>
    <name evidence="5" type="ORF">VHEMI09684</name>
</gene>
<evidence type="ECO:0000256" key="1">
    <source>
        <dbReference type="ARBA" id="ARBA00006734"/>
    </source>
</evidence>
<keyword evidence="4" id="KW-0677">Repeat</keyword>
<evidence type="ECO:0000256" key="3">
    <source>
        <dbReference type="ARBA" id="ARBA00022679"/>
    </source>
</evidence>
<evidence type="ECO:0000313" key="6">
    <source>
        <dbReference type="Proteomes" id="UP000039046"/>
    </source>
</evidence>
<dbReference type="Gene3D" id="1.25.40.120">
    <property type="entry name" value="Protein prenylyltransferase"/>
    <property type="match status" value="1"/>
</dbReference>
<accession>A0A0A1TQT2</accession>
<dbReference type="SUPFAM" id="SSF48439">
    <property type="entry name" value="Protein prenylyltransferase"/>
    <property type="match status" value="1"/>
</dbReference>